<dbReference type="AlphaFoldDB" id="A0A2T4DTN1"/>
<sequence length="204" mass="23830">MKNWKYIIRVIGILTVGLLLVKMTYQFKYSTFMFDLIFFGGLTIIGLVFLIWSLFTDLKHFRTEKKIILLIPIGLAIIFTTTIWVWNVRINSNFDKPTLVRIFYDGDFNGTGIDFKTDGTYIFDNSAIGLSDFIYGTYEINGNRIILDKKTLDNVVVTNQLEIRPKLIEYSDRTETEKYVFQIDENGNLIEKSTEFRLVVDNRK</sequence>
<keyword evidence="1" id="KW-0812">Transmembrane</keyword>
<feature type="transmembrane region" description="Helical" evidence="1">
    <location>
        <begin position="32"/>
        <end position="55"/>
    </location>
</feature>
<name>A0A2T4DTN1_9BACT</name>
<accession>A0A2T4DTN1</accession>
<feature type="transmembrane region" description="Helical" evidence="1">
    <location>
        <begin position="6"/>
        <end position="25"/>
    </location>
</feature>
<dbReference type="Proteomes" id="UP000240608">
    <property type="component" value="Unassembled WGS sequence"/>
</dbReference>
<evidence type="ECO:0000313" key="3">
    <source>
        <dbReference type="Proteomes" id="UP000240608"/>
    </source>
</evidence>
<proteinExistence type="predicted"/>
<dbReference type="EMBL" id="PYVU01000021">
    <property type="protein sequence ID" value="PTB97194.1"/>
    <property type="molecule type" value="Genomic_DNA"/>
</dbReference>
<gene>
    <name evidence="2" type="ORF">C9994_03855</name>
</gene>
<protein>
    <submittedName>
        <fullName evidence="2">Uncharacterized protein</fullName>
    </submittedName>
</protein>
<organism evidence="2 3">
    <name type="scientific">Marivirga lumbricoides</name>
    <dbReference type="NCBI Taxonomy" id="1046115"/>
    <lineage>
        <taxon>Bacteria</taxon>
        <taxon>Pseudomonadati</taxon>
        <taxon>Bacteroidota</taxon>
        <taxon>Cytophagia</taxon>
        <taxon>Cytophagales</taxon>
        <taxon>Marivirgaceae</taxon>
        <taxon>Marivirga</taxon>
    </lineage>
</organism>
<keyword evidence="1" id="KW-1133">Transmembrane helix</keyword>
<feature type="transmembrane region" description="Helical" evidence="1">
    <location>
        <begin position="67"/>
        <end position="86"/>
    </location>
</feature>
<reference evidence="2 3" key="1">
    <citation type="submission" date="2018-03" db="EMBL/GenBank/DDBJ databases">
        <title>Cross-interface Injection: A General Nanoliter Liquid Handling Method Applied to Single Cells Genome Amplification Automated Nanoliter Liquid Handling Applied to Single Cell Multiple Displacement Amplification.</title>
        <authorList>
            <person name="Yun J."/>
            <person name="Xu P."/>
            <person name="Xu J."/>
            <person name="Dai X."/>
            <person name="Wang Y."/>
            <person name="Zheng X."/>
            <person name="Cao C."/>
            <person name="Yi Q."/>
            <person name="Zhu Y."/>
            <person name="Wang L."/>
            <person name="Dong Z."/>
            <person name="Huang Y."/>
            <person name="Huang L."/>
            <person name="Du W."/>
        </authorList>
    </citation>
    <scope>NUCLEOTIDE SEQUENCE [LARGE SCALE GENOMIC DNA]</scope>
    <source>
        <strain evidence="2 3">Z-D1-2</strain>
    </source>
</reference>
<evidence type="ECO:0000256" key="1">
    <source>
        <dbReference type="SAM" id="Phobius"/>
    </source>
</evidence>
<keyword evidence="1" id="KW-0472">Membrane</keyword>
<comment type="caution">
    <text evidence="2">The sequence shown here is derived from an EMBL/GenBank/DDBJ whole genome shotgun (WGS) entry which is preliminary data.</text>
</comment>
<evidence type="ECO:0000313" key="2">
    <source>
        <dbReference type="EMBL" id="PTB97194.1"/>
    </source>
</evidence>